<dbReference type="Proteomes" id="UP001596142">
    <property type="component" value="Unassembled WGS sequence"/>
</dbReference>
<comment type="caution">
    <text evidence="1">The sequence shown here is derived from an EMBL/GenBank/DDBJ whole genome shotgun (WGS) entry which is preliminary data.</text>
</comment>
<accession>A0ABW0YN86</accession>
<protein>
    <submittedName>
        <fullName evidence="1">YwhD family protein</fullName>
    </submittedName>
</protein>
<keyword evidence="2" id="KW-1185">Reference proteome</keyword>
<name>A0ABW0YN86_9BACI</name>
<gene>
    <name evidence="1" type="ORF">ACFPU1_02125</name>
</gene>
<evidence type="ECO:0000313" key="2">
    <source>
        <dbReference type="Proteomes" id="UP001596142"/>
    </source>
</evidence>
<reference evidence="2" key="1">
    <citation type="journal article" date="2019" name="Int. J. Syst. Evol. Microbiol.">
        <title>The Global Catalogue of Microorganisms (GCM) 10K type strain sequencing project: providing services to taxonomists for standard genome sequencing and annotation.</title>
        <authorList>
            <consortium name="The Broad Institute Genomics Platform"/>
            <consortium name="The Broad Institute Genome Sequencing Center for Infectious Disease"/>
            <person name="Wu L."/>
            <person name="Ma J."/>
        </authorList>
    </citation>
    <scope>NUCLEOTIDE SEQUENCE [LARGE SCALE GENOMIC DNA]</scope>
    <source>
        <strain evidence="2">CECT 7184</strain>
    </source>
</reference>
<organism evidence="1 2">
    <name type="scientific">Thalassorhabdus alkalitolerans</name>
    <dbReference type="NCBI Taxonomy" id="2282697"/>
    <lineage>
        <taxon>Bacteria</taxon>
        <taxon>Bacillati</taxon>
        <taxon>Bacillota</taxon>
        <taxon>Bacilli</taxon>
        <taxon>Bacillales</taxon>
        <taxon>Bacillaceae</taxon>
        <taxon>Thalassorhabdus</taxon>
    </lineage>
</organism>
<proteinExistence type="predicted"/>
<dbReference type="EMBL" id="JBHSOZ010000002">
    <property type="protein sequence ID" value="MFC5711574.1"/>
    <property type="molecule type" value="Genomic_DNA"/>
</dbReference>
<dbReference type="RefSeq" id="WP_385938003.1">
    <property type="nucleotide sequence ID" value="NZ_JBHSOZ010000002.1"/>
</dbReference>
<evidence type="ECO:0000313" key="1">
    <source>
        <dbReference type="EMBL" id="MFC5711574.1"/>
    </source>
</evidence>
<dbReference type="InterPro" id="IPR014852">
    <property type="entry name" value="YwhD"/>
</dbReference>
<dbReference type="Pfam" id="PF08741">
    <property type="entry name" value="YwhD"/>
    <property type="match status" value="1"/>
</dbReference>
<sequence length="182" mass="20569">MDLFDKKKNEEIKKMGGRRGGGFNILSSDSTDGHGGYGAGTLNLNNISPIIVDPEGGDAFVDMGALHARSEIEKRIKFLKNKEEVPNGRLYWLVWVTVDHRDGKPYYAGVAACEMTVDKEIRRGYKSLPEHVNNMDRSLKRKLVVDKMDDKSKQILAEFLQSHSEEMWKNSDEDLHQALSTT</sequence>